<gene>
    <name evidence="3" type="ORF">CSC65_14675</name>
</gene>
<proteinExistence type="predicted"/>
<feature type="coiled-coil region" evidence="1">
    <location>
        <begin position="3"/>
        <end position="30"/>
    </location>
</feature>
<keyword evidence="4" id="KW-1185">Reference proteome</keyword>
<comment type="caution">
    <text evidence="3">The sequence shown here is derived from an EMBL/GenBank/DDBJ whole genome shotgun (WGS) entry which is preliminary data.</text>
</comment>
<keyword evidence="1" id="KW-0175">Coiled coil</keyword>
<dbReference type="RefSeq" id="WP_162411354.1">
    <property type="nucleotide sequence ID" value="NZ_CP093331.1"/>
</dbReference>
<evidence type="ECO:0000313" key="4">
    <source>
        <dbReference type="Proteomes" id="UP000788419"/>
    </source>
</evidence>
<reference evidence="3 4" key="1">
    <citation type="submission" date="2017-10" db="EMBL/GenBank/DDBJ databases">
        <title>Whole genome sequencing of members of genus Pseudoxanthomonas.</title>
        <authorList>
            <person name="Kumar S."/>
            <person name="Bansal K."/>
            <person name="Kaur A."/>
            <person name="Patil P."/>
            <person name="Sharma S."/>
            <person name="Patil P.B."/>
        </authorList>
    </citation>
    <scope>NUCLEOTIDE SEQUENCE [LARGE SCALE GENOMIC DNA]</scope>
    <source>
        <strain evidence="3 4">DSM 17801</strain>
    </source>
</reference>
<dbReference type="EMBL" id="PDWN01000017">
    <property type="protein sequence ID" value="KAF1692206.1"/>
    <property type="molecule type" value="Genomic_DNA"/>
</dbReference>
<feature type="region of interest" description="Disordered" evidence="2">
    <location>
        <begin position="109"/>
        <end position="149"/>
    </location>
</feature>
<protein>
    <submittedName>
        <fullName evidence="3">Protein sip-5</fullName>
    </submittedName>
</protein>
<sequence length="149" mass="15780">MRFELLRQRVERAERRVESCMDRAQVHRQEFGQAWRRGWSPGRIVIAGLLSGFLVGRAEPLSKVGGTRWLQMLGTVSSMLASLQAAAASHEAGEAADVAAQEAAAANQNVAEATGQAPVAPVAPVPAASDPLRTRAPAPAEAATDVSER</sequence>
<evidence type="ECO:0000256" key="1">
    <source>
        <dbReference type="SAM" id="Coils"/>
    </source>
</evidence>
<accession>A0ABQ6Z3M5</accession>
<dbReference type="Proteomes" id="UP000788419">
    <property type="component" value="Unassembled WGS sequence"/>
</dbReference>
<name>A0ABQ6Z3M5_9GAMM</name>
<evidence type="ECO:0000256" key="2">
    <source>
        <dbReference type="SAM" id="MobiDB-lite"/>
    </source>
</evidence>
<organism evidence="3 4">
    <name type="scientific">Pseudoxanthomonas daejeonensis</name>
    <dbReference type="NCBI Taxonomy" id="266062"/>
    <lineage>
        <taxon>Bacteria</taxon>
        <taxon>Pseudomonadati</taxon>
        <taxon>Pseudomonadota</taxon>
        <taxon>Gammaproteobacteria</taxon>
        <taxon>Lysobacterales</taxon>
        <taxon>Lysobacteraceae</taxon>
        <taxon>Pseudoxanthomonas</taxon>
    </lineage>
</organism>
<evidence type="ECO:0000313" key="3">
    <source>
        <dbReference type="EMBL" id="KAF1692206.1"/>
    </source>
</evidence>